<keyword evidence="2" id="KW-1185">Reference proteome</keyword>
<reference evidence="1" key="1">
    <citation type="submission" date="2019-06" db="EMBL/GenBank/DDBJ databases">
        <authorList>
            <person name="Zheng W."/>
        </authorList>
    </citation>
    <scope>NUCLEOTIDE SEQUENCE</scope>
    <source>
        <strain evidence="1">QDHG01</strain>
    </source>
</reference>
<gene>
    <name evidence="1" type="ORF">FGO68_gene9753</name>
</gene>
<sequence length="186" mass="21496">MSLKFIFKKPSGSLLALICGDLQSDVHLDDNSSLGLTLQRFQTPHMILCSSCIKRFCQIGLGRGNFFSAIPRILKSFQQQLVVLGIVRLLVISPRIVYEEFNNVVIKRTLQLQQQDLFIIELIRLNNLVNKAYLPPKGSILYLDLSCWIYLQLAKVCVWYFQRMVRYSPKNLIISLYMMNLSIYLS</sequence>
<organism evidence="1 2">
    <name type="scientific">Halteria grandinella</name>
    <dbReference type="NCBI Taxonomy" id="5974"/>
    <lineage>
        <taxon>Eukaryota</taxon>
        <taxon>Sar</taxon>
        <taxon>Alveolata</taxon>
        <taxon>Ciliophora</taxon>
        <taxon>Intramacronucleata</taxon>
        <taxon>Spirotrichea</taxon>
        <taxon>Stichotrichia</taxon>
        <taxon>Sporadotrichida</taxon>
        <taxon>Halteriidae</taxon>
        <taxon>Halteria</taxon>
    </lineage>
</organism>
<name>A0A8J8NRQ5_HALGN</name>
<evidence type="ECO:0000313" key="1">
    <source>
        <dbReference type="EMBL" id="TNV78956.1"/>
    </source>
</evidence>
<accession>A0A8J8NRQ5</accession>
<evidence type="ECO:0000313" key="2">
    <source>
        <dbReference type="Proteomes" id="UP000785679"/>
    </source>
</evidence>
<dbReference type="EMBL" id="RRYP01009604">
    <property type="protein sequence ID" value="TNV78956.1"/>
    <property type="molecule type" value="Genomic_DNA"/>
</dbReference>
<comment type="caution">
    <text evidence="1">The sequence shown here is derived from an EMBL/GenBank/DDBJ whole genome shotgun (WGS) entry which is preliminary data.</text>
</comment>
<proteinExistence type="predicted"/>
<dbReference type="Proteomes" id="UP000785679">
    <property type="component" value="Unassembled WGS sequence"/>
</dbReference>
<dbReference type="AlphaFoldDB" id="A0A8J8NRQ5"/>
<protein>
    <submittedName>
        <fullName evidence="1">Uncharacterized protein</fullName>
    </submittedName>
</protein>